<evidence type="ECO:0000256" key="4">
    <source>
        <dbReference type="ARBA" id="ARBA00022989"/>
    </source>
</evidence>
<keyword evidence="2" id="KW-0813">Transport</keyword>
<organism evidence="8 9">
    <name type="scientific">Sporosarcina soli</name>
    <dbReference type="NCBI Taxonomy" id="334736"/>
    <lineage>
        <taxon>Bacteria</taxon>
        <taxon>Bacillati</taxon>
        <taxon>Bacillota</taxon>
        <taxon>Bacilli</taxon>
        <taxon>Bacillales</taxon>
        <taxon>Caryophanaceae</taxon>
        <taxon>Sporosarcina</taxon>
    </lineage>
</organism>
<feature type="transmembrane region" description="Helical" evidence="6">
    <location>
        <begin position="223"/>
        <end position="246"/>
    </location>
</feature>
<evidence type="ECO:0000313" key="9">
    <source>
        <dbReference type="Proteomes" id="UP001596109"/>
    </source>
</evidence>
<feature type="transmembrane region" description="Helical" evidence="6">
    <location>
        <begin position="292"/>
        <end position="310"/>
    </location>
</feature>
<keyword evidence="5 6" id="KW-0472">Membrane</keyword>
<proteinExistence type="predicted"/>
<feature type="transmembrane region" description="Helical" evidence="6">
    <location>
        <begin position="252"/>
        <end position="272"/>
    </location>
</feature>
<feature type="transmembrane region" description="Helical" evidence="6">
    <location>
        <begin position="12"/>
        <end position="32"/>
    </location>
</feature>
<feature type="transmembrane region" description="Helical" evidence="6">
    <location>
        <begin position="143"/>
        <end position="162"/>
    </location>
</feature>
<evidence type="ECO:0000259" key="7">
    <source>
        <dbReference type="PROSITE" id="PS50850"/>
    </source>
</evidence>
<keyword evidence="4 6" id="KW-1133">Transmembrane helix</keyword>
<dbReference type="PANTHER" id="PTHR23527:SF1">
    <property type="entry name" value="BLL3282 PROTEIN"/>
    <property type="match status" value="1"/>
</dbReference>
<dbReference type="InterPro" id="IPR036259">
    <property type="entry name" value="MFS_trans_sf"/>
</dbReference>
<reference evidence="9" key="1">
    <citation type="journal article" date="2019" name="Int. J. Syst. Evol. Microbiol.">
        <title>The Global Catalogue of Microorganisms (GCM) 10K type strain sequencing project: providing services to taxonomists for standard genome sequencing and annotation.</title>
        <authorList>
            <consortium name="The Broad Institute Genomics Platform"/>
            <consortium name="The Broad Institute Genome Sequencing Center for Infectious Disease"/>
            <person name="Wu L."/>
            <person name="Ma J."/>
        </authorList>
    </citation>
    <scope>NUCLEOTIDE SEQUENCE [LARGE SCALE GENOMIC DNA]</scope>
    <source>
        <strain evidence="9">CGMCC 4.1434</strain>
    </source>
</reference>
<dbReference type="PANTHER" id="PTHR23527">
    <property type="entry name" value="BLL3282 PROTEIN"/>
    <property type="match status" value="1"/>
</dbReference>
<feature type="domain" description="Major facilitator superfamily (MFS) profile" evidence="7">
    <location>
        <begin position="18"/>
        <end position="410"/>
    </location>
</feature>
<dbReference type="EMBL" id="JBHSNO010000006">
    <property type="protein sequence ID" value="MFC5589713.1"/>
    <property type="molecule type" value="Genomic_DNA"/>
</dbReference>
<comment type="subcellular location">
    <subcellularLocation>
        <location evidence="1">Cell membrane</location>
        <topology evidence="1">Multi-pass membrane protein</topology>
    </subcellularLocation>
</comment>
<keyword evidence="3 6" id="KW-0812">Transmembrane</keyword>
<dbReference type="Proteomes" id="UP001596109">
    <property type="component" value="Unassembled WGS sequence"/>
</dbReference>
<feature type="transmembrane region" description="Helical" evidence="6">
    <location>
        <begin position="168"/>
        <end position="192"/>
    </location>
</feature>
<evidence type="ECO:0000256" key="1">
    <source>
        <dbReference type="ARBA" id="ARBA00004651"/>
    </source>
</evidence>
<dbReference type="InterPro" id="IPR052952">
    <property type="entry name" value="MFS-Transporter"/>
</dbReference>
<dbReference type="Gene3D" id="1.20.1250.20">
    <property type="entry name" value="MFS general substrate transporter like domains"/>
    <property type="match status" value="2"/>
</dbReference>
<evidence type="ECO:0000256" key="2">
    <source>
        <dbReference type="ARBA" id="ARBA00022448"/>
    </source>
</evidence>
<evidence type="ECO:0000256" key="3">
    <source>
        <dbReference type="ARBA" id="ARBA00022692"/>
    </source>
</evidence>
<keyword evidence="9" id="KW-1185">Reference proteome</keyword>
<feature type="transmembrane region" description="Helical" evidence="6">
    <location>
        <begin position="105"/>
        <end position="122"/>
    </location>
</feature>
<accession>A0ABW0TL66</accession>
<dbReference type="RefSeq" id="WP_381435014.1">
    <property type="nucleotide sequence ID" value="NZ_JBHSNO010000006.1"/>
</dbReference>
<name>A0ABW0TL66_9BACL</name>
<feature type="transmembrane region" description="Helical" evidence="6">
    <location>
        <begin position="352"/>
        <end position="376"/>
    </location>
</feature>
<dbReference type="InterPro" id="IPR011701">
    <property type="entry name" value="MFS"/>
</dbReference>
<feature type="transmembrane region" description="Helical" evidence="6">
    <location>
        <begin position="382"/>
        <end position="400"/>
    </location>
</feature>
<sequence length="412" mass="44288">MNSIPILKESPLATAWRMLLCLLAAQLIVSFVGRSLAPLSVLISKDLSLTHAQIGMLPAALFFGQSLAAIPSGILVDRIGSKKQLLIVIIILALGFVMIAKSNAFLLLLIFVVIAGGAYGAMHPTTNRGILYWFPQQKRGMAMGIKQMGITGGSALAAIVLLPLANSIGWRMALILSCGLLLLIGILSSLYYRDPDRKEEITASSEKISIAKQFRKMFKNKPLLLISISAMGLQGAQLCLTTYIVLFAFEHLTFSLVIAGTLLVIAEIGGSVGRVGWGTISDVILKGKRMPIMYLVTLITACCALLLTLLQPGSSLLYTMSIIFIFGFCISGYNGVWMNIVTELVPKEESGLATGITITISSLGVMFIPPFFGFLIDKSGAFSAGWLFIVLLMGGIIFLLRSTSIALKNSKC</sequence>
<dbReference type="SUPFAM" id="SSF103473">
    <property type="entry name" value="MFS general substrate transporter"/>
    <property type="match status" value="1"/>
</dbReference>
<evidence type="ECO:0000256" key="5">
    <source>
        <dbReference type="ARBA" id="ARBA00023136"/>
    </source>
</evidence>
<evidence type="ECO:0000313" key="8">
    <source>
        <dbReference type="EMBL" id="MFC5589713.1"/>
    </source>
</evidence>
<dbReference type="InterPro" id="IPR020846">
    <property type="entry name" value="MFS_dom"/>
</dbReference>
<feature type="transmembrane region" description="Helical" evidence="6">
    <location>
        <begin position="52"/>
        <end position="76"/>
    </location>
</feature>
<evidence type="ECO:0000256" key="6">
    <source>
        <dbReference type="SAM" id="Phobius"/>
    </source>
</evidence>
<comment type="caution">
    <text evidence="8">The sequence shown here is derived from an EMBL/GenBank/DDBJ whole genome shotgun (WGS) entry which is preliminary data.</text>
</comment>
<feature type="transmembrane region" description="Helical" evidence="6">
    <location>
        <begin position="316"/>
        <end position="340"/>
    </location>
</feature>
<feature type="transmembrane region" description="Helical" evidence="6">
    <location>
        <begin position="83"/>
        <end position="99"/>
    </location>
</feature>
<protein>
    <submittedName>
        <fullName evidence="8">MFS transporter</fullName>
    </submittedName>
</protein>
<dbReference type="Pfam" id="PF07690">
    <property type="entry name" value="MFS_1"/>
    <property type="match status" value="1"/>
</dbReference>
<gene>
    <name evidence="8" type="ORF">ACFPRA_12480</name>
</gene>
<dbReference type="PROSITE" id="PS50850">
    <property type="entry name" value="MFS"/>
    <property type="match status" value="1"/>
</dbReference>